<evidence type="ECO:0000256" key="2">
    <source>
        <dbReference type="ARBA" id="ARBA00022448"/>
    </source>
</evidence>
<sequence length="640" mass="72954">MATASTYSPNIDIDEADILVLSKGMEKTSKLIYDINKSLGKIVETSNNSTRLFAPILTRNNELTVLQRNIESTLNSVASVKDLANEASKYEIMLTKGIKEIGIKNYTQLIHKLDDMAESININNKQNAEFNGILIRLTEVIKDSERNLRLYFVSILNTIRPFDPQMNMNKKIPFPYYEDQQLADLSSILDYFYNNSNIEGIQESLINERSEMILKSMAFLEPFAKKITTSKNAPYEKGSSGMIPYTEAILGFIANEKSLMDDICSQYIAIKEPTLDAILNQIISIYTKLVNYNLDSVKSNLDNAGIFSFELVESVQNVRRSLRFSENLSSMKSLAQCSKKIDHVTQSLFKDAIQRIGEKVNRLSTLPTDNGVTESTVDTMSRLRKLGEFQTGCITAISTMDRISWLITSFSAKDSTYDDKFLQNCSDKEKPLRLLSCFFSDCIDTLCLLLEERAERLLSNNPSTDVNSSSTAHNSTKDDFSSPKHKQRIGYFILMNISLVEQIVEKSNLNVILGAEGSARIKKLHKRYVDYMVAEWKDLTAILMDAVFIDSTGKKSKDKEQIKEKFRKFNEGFESLENKTKQYRLTDPALKKRLKSEIVALIIPMYERFYGRYKDSFKNPRKHIKYTPTELTSAIDQVTR</sequence>
<dbReference type="GO" id="GO:0000145">
    <property type="term" value="C:exocyst"/>
    <property type="evidence" value="ECO:0007669"/>
    <property type="project" value="InterPro"/>
</dbReference>
<accession>A0A9P6WBN9</accession>
<dbReference type="InterPro" id="IPR004140">
    <property type="entry name" value="Exo70"/>
</dbReference>
<dbReference type="Proteomes" id="UP000750334">
    <property type="component" value="Unassembled WGS sequence"/>
</dbReference>
<comment type="function">
    <text evidence="4">Involved in the secretory pathway as part of the exocyst complex which tethers secretory vesicles to the sites of exocytosis. Also plays a role in the assembly of the exocyst.</text>
</comment>
<dbReference type="InterPro" id="IPR046364">
    <property type="entry name" value="Exo70_C"/>
</dbReference>
<evidence type="ECO:0000256" key="3">
    <source>
        <dbReference type="ARBA" id="ARBA00022483"/>
    </source>
</evidence>
<evidence type="ECO:0000256" key="1">
    <source>
        <dbReference type="ARBA" id="ARBA00006756"/>
    </source>
</evidence>
<keyword evidence="8" id="KW-1185">Reference proteome</keyword>
<dbReference type="Pfam" id="PF20669">
    <property type="entry name" value="Exo70_N"/>
    <property type="match status" value="1"/>
</dbReference>
<keyword evidence="4" id="KW-0653">Protein transport</keyword>
<dbReference type="GO" id="GO:0005546">
    <property type="term" value="F:phosphatidylinositol-4,5-bisphosphate binding"/>
    <property type="evidence" value="ECO:0007669"/>
    <property type="project" value="InterPro"/>
</dbReference>
<keyword evidence="2 4" id="KW-0813">Transport</keyword>
<feature type="region of interest" description="Disordered" evidence="5">
    <location>
        <begin position="460"/>
        <end position="483"/>
    </location>
</feature>
<organism evidence="7 8">
    <name type="scientific">Maudiozyma exigua</name>
    <name type="common">Yeast</name>
    <name type="synonym">Kazachstania exigua</name>
    <dbReference type="NCBI Taxonomy" id="34358"/>
    <lineage>
        <taxon>Eukaryota</taxon>
        <taxon>Fungi</taxon>
        <taxon>Dikarya</taxon>
        <taxon>Ascomycota</taxon>
        <taxon>Saccharomycotina</taxon>
        <taxon>Saccharomycetes</taxon>
        <taxon>Saccharomycetales</taxon>
        <taxon>Saccharomycetaceae</taxon>
        <taxon>Maudiozyma</taxon>
    </lineage>
</organism>
<feature type="domain" description="Exocyst complex subunit Exo70 C-terminal" evidence="6">
    <location>
        <begin position="240"/>
        <end position="636"/>
    </location>
</feature>
<evidence type="ECO:0000313" key="7">
    <source>
        <dbReference type="EMBL" id="KAG0668036.1"/>
    </source>
</evidence>
<comment type="caution">
    <text evidence="7">The sequence shown here is derived from an EMBL/GenBank/DDBJ whole genome shotgun (WGS) entry which is preliminary data.</text>
</comment>
<dbReference type="GO" id="GO:0005935">
    <property type="term" value="C:cellular bud neck"/>
    <property type="evidence" value="ECO:0007669"/>
    <property type="project" value="UniProtKB-SubCell"/>
</dbReference>
<keyword evidence="3 4" id="KW-0268">Exocytosis</keyword>
<comment type="similarity">
    <text evidence="1 4">Belongs to the EXO70 family.</text>
</comment>
<dbReference type="PANTHER" id="PTHR12542:SF41">
    <property type="entry name" value="EXOCYST COMPLEX COMPONENT 7"/>
    <property type="match status" value="1"/>
</dbReference>
<dbReference type="GO" id="GO:0015031">
    <property type="term" value="P:protein transport"/>
    <property type="evidence" value="ECO:0007669"/>
    <property type="project" value="UniProtKB-KW"/>
</dbReference>
<dbReference type="InterPro" id="IPR016159">
    <property type="entry name" value="Cullin_repeat-like_dom_sf"/>
</dbReference>
<feature type="compositionally biased region" description="Polar residues" evidence="5">
    <location>
        <begin position="460"/>
        <end position="474"/>
    </location>
</feature>
<evidence type="ECO:0000313" key="8">
    <source>
        <dbReference type="Proteomes" id="UP000750334"/>
    </source>
</evidence>
<dbReference type="Gene3D" id="1.20.58.1150">
    <property type="match status" value="1"/>
</dbReference>
<protein>
    <recommendedName>
        <fullName evidence="4">Exocyst complex protein EXO70</fullName>
    </recommendedName>
</protein>
<dbReference type="Gene3D" id="1.10.357.60">
    <property type="match status" value="1"/>
</dbReference>
<dbReference type="AlphaFoldDB" id="A0A9P6WBN9"/>
<dbReference type="SUPFAM" id="SSF74788">
    <property type="entry name" value="Cullin repeat-like"/>
    <property type="match status" value="1"/>
</dbReference>
<comment type="subcellular location">
    <subcellularLocation>
        <location evidence="4">Bud</location>
    </subcellularLocation>
    <subcellularLocation>
        <location evidence="4">Bud neck</location>
    </subcellularLocation>
</comment>
<dbReference type="EMBL" id="PUHR01000082">
    <property type="protein sequence ID" value="KAG0668036.1"/>
    <property type="molecule type" value="Genomic_DNA"/>
</dbReference>
<reference evidence="7 8" key="1">
    <citation type="submission" date="2020-11" db="EMBL/GenBank/DDBJ databases">
        <title>Kefir isolates.</title>
        <authorList>
            <person name="Marcisauskas S."/>
            <person name="Kim Y."/>
            <person name="Blasche S."/>
        </authorList>
    </citation>
    <scope>NUCLEOTIDE SEQUENCE [LARGE SCALE GENOMIC DNA]</scope>
    <source>
        <strain evidence="7 8">OG2</strain>
    </source>
</reference>
<dbReference type="GO" id="GO:0006887">
    <property type="term" value="P:exocytosis"/>
    <property type="evidence" value="ECO:0007669"/>
    <property type="project" value="UniProtKB-KW"/>
</dbReference>
<name>A0A9P6WBN9_MAUEX</name>
<evidence type="ECO:0000256" key="4">
    <source>
        <dbReference type="RuleBase" id="RU365026"/>
    </source>
</evidence>
<proteinExistence type="inferred from homology"/>
<evidence type="ECO:0000259" key="6">
    <source>
        <dbReference type="Pfam" id="PF03081"/>
    </source>
</evidence>
<dbReference type="Gene3D" id="1.20.1280.170">
    <property type="entry name" value="Exocyst complex component Exo70"/>
    <property type="match status" value="1"/>
</dbReference>
<evidence type="ECO:0000256" key="5">
    <source>
        <dbReference type="SAM" id="MobiDB-lite"/>
    </source>
</evidence>
<dbReference type="OrthoDB" id="1922221at2759"/>
<dbReference type="Gene3D" id="1.20.1310.30">
    <property type="match status" value="1"/>
</dbReference>
<gene>
    <name evidence="7" type="primary">EXO70</name>
    <name evidence="7" type="ORF">C6P45_005126</name>
</gene>
<dbReference type="Pfam" id="PF03081">
    <property type="entry name" value="Exo70_C"/>
    <property type="match status" value="1"/>
</dbReference>
<dbReference type="PANTHER" id="PTHR12542">
    <property type="entry name" value="EXOCYST COMPLEX PROTEIN EXO70"/>
    <property type="match status" value="1"/>
</dbReference>